<evidence type="ECO:0000256" key="1">
    <source>
        <dbReference type="ARBA" id="ARBA00004651"/>
    </source>
</evidence>
<evidence type="ECO:0000256" key="9">
    <source>
        <dbReference type="ARBA" id="ARBA00023136"/>
    </source>
</evidence>
<evidence type="ECO:0000256" key="7">
    <source>
        <dbReference type="ARBA" id="ARBA00022801"/>
    </source>
</evidence>
<dbReference type="Proteomes" id="UP001597493">
    <property type="component" value="Unassembled WGS sequence"/>
</dbReference>
<evidence type="ECO:0000256" key="3">
    <source>
        <dbReference type="ARBA" id="ARBA00018997"/>
    </source>
</evidence>
<organism evidence="13 14">
    <name type="scientific">Paenibacillus thailandensis</name>
    <dbReference type="NCBI Taxonomy" id="393250"/>
    <lineage>
        <taxon>Bacteria</taxon>
        <taxon>Bacillati</taxon>
        <taxon>Bacillota</taxon>
        <taxon>Bacilli</taxon>
        <taxon>Bacillales</taxon>
        <taxon>Paenibacillaceae</taxon>
        <taxon>Paenibacillus</taxon>
    </lineage>
</organism>
<dbReference type="GO" id="GO:0006508">
    <property type="term" value="P:proteolysis"/>
    <property type="evidence" value="ECO:0007669"/>
    <property type="project" value="UniProtKB-KW"/>
</dbReference>
<feature type="transmembrane region" description="Helical" evidence="12">
    <location>
        <begin position="6"/>
        <end position="23"/>
    </location>
</feature>
<dbReference type="InterPro" id="IPR026898">
    <property type="entry name" value="PrsW"/>
</dbReference>
<evidence type="ECO:0000256" key="6">
    <source>
        <dbReference type="ARBA" id="ARBA00022692"/>
    </source>
</evidence>
<comment type="similarity">
    <text evidence="2 11">Belongs to the protease PrsW family.</text>
</comment>
<evidence type="ECO:0000256" key="2">
    <source>
        <dbReference type="ARBA" id="ARBA00009165"/>
    </source>
</evidence>
<evidence type="ECO:0000256" key="4">
    <source>
        <dbReference type="ARBA" id="ARBA00022475"/>
    </source>
</evidence>
<protein>
    <recommendedName>
        <fullName evidence="3 11">Protease PrsW</fullName>
        <ecNumber evidence="11">3.4.-.-</ecNumber>
    </recommendedName>
    <alternativeName>
        <fullName evidence="10 11">Protease responsible for activating sigma-W</fullName>
    </alternativeName>
</protein>
<dbReference type="GO" id="GO:0008233">
    <property type="term" value="F:peptidase activity"/>
    <property type="evidence" value="ECO:0007669"/>
    <property type="project" value="UniProtKB-KW"/>
</dbReference>
<dbReference type="PANTHER" id="PTHR36844">
    <property type="entry name" value="PROTEASE PRSW"/>
    <property type="match status" value="1"/>
</dbReference>
<keyword evidence="9 11" id="KW-0472">Membrane</keyword>
<dbReference type="RefSeq" id="WP_379275638.1">
    <property type="nucleotide sequence ID" value="NZ_JBHUGT010000029.1"/>
</dbReference>
<evidence type="ECO:0000256" key="8">
    <source>
        <dbReference type="ARBA" id="ARBA00022989"/>
    </source>
</evidence>
<keyword evidence="5 11" id="KW-0645">Protease</keyword>
<evidence type="ECO:0000313" key="13">
    <source>
        <dbReference type="EMBL" id="MFD2661993.1"/>
    </source>
</evidence>
<feature type="transmembrane region" description="Helical" evidence="12">
    <location>
        <begin position="165"/>
        <end position="186"/>
    </location>
</feature>
<comment type="function">
    <text evidence="11">Involved in the degradation of specific anti-sigma factors.</text>
</comment>
<proteinExistence type="inferred from homology"/>
<evidence type="ECO:0000313" key="14">
    <source>
        <dbReference type="Proteomes" id="UP001597493"/>
    </source>
</evidence>
<comment type="caution">
    <text evidence="13">The sequence shown here is derived from an EMBL/GenBank/DDBJ whole genome shotgun (WGS) entry which is preliminary data.</text>
</comment>
<dbReference type="Pfam" id="PF13367">
    <property type="entry name" value="PrsW-protease"/>
    <property type="match status" value="1"/>
</dbReference>
<feature type="transmembrane region" description="Helical" evidence="12">
    <location>
        <begin position="134"/>
        <end position="153"/>
    </location>
</feature>
<reference evidence="14" key="1">
    <citation type="journal article" date="2019" name="Int. J. Syst. Evol. Microbiol.">
        <title>The Global Catalogue of Microorganisms (GCM) 10K type strain sequencing project: providing services to taxonomists for standard genome sequencing and annotation.</title>
        <authorList>
            <consortium name="The Broad Institute Genomics Platform"/>
            <consortium name="The Broad Institute Genome Sequencing Center for Infectious Disease"/>
            <person name="Wu L."/>
            <person name="Ma J."/>
        </authorList>
    </citation>
    <scope>NUCLEOTIDE SEQUENCE [LARGE SCALE GENOMIC DNA]</scope>
    <source>
        <strain evidence="14">TISTR 1827</strain>
    </source>
</reference>
<name>A0ABW5QZM7_9BACL</name>
<feature type="transmembrane region" description="Helical" evidence="12">
    <location>
        <begin position="35"/>
        <end position="53"/>
    </location>
</feature>
<sequence length="231" mass="26419">MLLFSILTAAVAPGISLLAYLYLKDRYESEPIHMVMRMFVLGVLIVIPIVVIQRGLELWLGDQPVVFSFVESAGIEELVKWFVLYHMIYNHTEFDEPYDGIVYAASISLGFATLENVMYAVLSPATFGTLMMRALLPVSGHALFGVAMGYYLGKAKFAPSAKSRKYLAIAFALPWLLHGFYDYIMISYDTKWMWIIVPFMVILWSWGLHKMKRASSRSPFRFLVPEDEVKY</sequence>
<dbReference type="EMBL" id="JBHUMY010000020">
    <property type="protein sequence ID" value="MFD2661993.1"/>
    <property type="molecule type" value="Genomic_DNA"/>
</dbReference>
<evidence type="ECO:0000256" key="5">
    <source>
        <dbReference type="ARBA" id="ARBA00022670"/>
    </source>
</evidence>
<gene>
    <name evidence="13" type="primary">prsW</name>
    <name evidence="13" type="ORF">ACFSW5_17190</name>
</gene>
<keyword evidence="8 12" id="KW-1133">Transmembrane helix</keyword>
<evidence type="ECO:0000256" key="11">
    <source>
        <dbReference type="PIRNR" id="PIRNR016933"/>
    </source>
</evidence>
<comment type="subcellular location">
    <subcellularLocation>
        <location evidence="1">Cell membrane</location>
        <topology evidence="1">Multi-pass membrane protein</topology>
    </subcellularLocation>
</comment>
<dbReference type="EC" id="3.4.-.-" evidence="11"/>
<keyword evidence="6 12" id="KW-0812">Transmembrane</keyword>
<accession>A0ABW5QZM7</accession>
<feature type="transmembrane region" description="Helical" evidence="12">
    <location>
        <begin position="192"/>
        <end position="209"/>
    </location>
</feature>
<keyword evidence="14" id="KW-1185">Reference proteome</keyword>
<evidence type="ECO:0000256" key="10">
    <source>
        <dbReference type="ARBA" id="ARBA00030345"/>
    </source>
</evidence>
<evidence type="ECO:0000256" key="12">
    <source>
        <dbReference type="SAM" id="Phobius"/>
    </source>
</evidence>
<dbReference type="NCBIfam" id="NF033739">
    <property type="entry name" value="intramemb_PrsW"/>
    <property type="match status" value="1"/>
</dbReference>
<dbReference type="PANTHER" id="PTHR36844:SF1">
    <property type="entry name" value="PROTEASE PRSW"/>
    <property type="match status" value="1"/>
</dbReference>
<keyword evidence="4 11" id="KW-1003">Cell membrane</keyword>
<dbReference type="PIRSF" id="PIRSF016933">
    <property type="entry name" value="PrsW"/>
    <property type="match status" value="1"/>
</dbReference>
<dbReference type="InterPro" id="IPR023596">
    <property type="entry name" value="Peptidase_PrsW_arch/bac"/>
</dbReference>
<keyword evidence="7 11" id="KW-0378">Hydrolase</keyword>